<accession>A0A6M4IZE4</accession>
<proteinExistence type="predicted"/>
<dbReference type="PROSITE" id="PS51365">
    <property type="entry name" value="RENAL_DIPEPTIDASE_2"/>
    <property type="match status" value="1"/>
</dbReference>
<evidence type="ECO:0000313" key="1">
    <source>
        <dbReference type="EMBL" id="QJR38272.1"/>
    </source>
</evidence>
<dbReference type="PANTHER" id="PTHR10443">
    <property type="entry name" value="MICROSOMAL DIPEPTIDASE"/>
    <property type="match status" value="1"/>
</dbReference>
<dbReference type="GO" id="GO:0070573">
    <property type="term" value="F:metallodipeptidase activity"/>
    <property type="evidence" value="ECO:0007669"/>
    <property type="project" value="InterPro"/>
</dbReference>
<gene>
    <name evidence="1" type="ORF">HKW67_16645</name>
</gene>
<dbReference type="GO" id="GO:0006508">
    <property type="term" value="P:proteolysis"/>
    <property type="evidence" value="ECO:0007669"/>
    <property type="project" value="InterPro"/>
</dbReference>
<dbReference type="AlphaFoldDB" id="A0A6M4IZE4"/>
<dbReference type="PANTHER" id="PTHR10443:SF12">
    <property type="entry name" value="DIPEPTIDASE"/>
    <property type="match status" value="1"/>
</dbReference>
<protein>
    <submittedName>
        <fullName evidence="1">Membrane dipeptidase</fullName>
    </submittedName>
</protein>
<dbReference type="Proteomes" id="UP000500938">
    <property type="component" value="Chromosome"/>
</dbReference>
<dbReference type="SUPFAM" id="SSF51556">
    <property type="entry name" value="Metallo-dependent hydrolases"/>
    <property type="match status" value="1"/>
</dbReference>
<sequence>MKDASLEARVAHVRRLLRNTPLVDGHNDLPWAMREAAKDPLDVVAYDLRRKTAGMTDIARLRKGMVGGQFWSVYIPGEVRDSGYARIQLEQIDIAKRTIARYPDVFVPAFTAADVRKAYAQGKIGSLLGMEGGHAIENSLGALRSYYELGARYMTLTHNVTLDWADAANDVPRNKGLTAFGKEVVREMNRLGMLVDLAHTSPAVMSQALSVTEAPVIWSHAAARGVTDVPRNVPDSILARLPKNGGVVMMTFVPGFVSQTVANYGAQVTAVRDSIAKRYPQDNDAQFKAVAAWRETHPTPIATINDVADHLDHIKQIAGAAHVGIGGDFDGITETVQGLEDVSTYPTLFAELLKRGWTDTELKGLAGENVLRALKGAESVSALLRKARPASTKTIQQLDGRR</sequence>
<dbReference type="Pfam" id="PF01244">
    <property type="entry name" value="Peptidase_M19"/>
    <property type="match status" value="1"/>
</dbReference>
<dbReference type="CDD" id="cd01301">
    <property type="entry name" value="rDP_like"/>
    <property type="match status" value="1"/>
</dbReference>
<organism evidence="1 2">
    <name type="scientific">Gemmatimonas groenlandica</name>
    <dbReference type="NCBI Taxonomy" id="2732249"/>
    <lineage>
        <taxon>Bacteria</taxon>
        <taxon>Pseudomonadati</taxon>
        <taxon>Gemmatimonadota</taxon>
        <taxon>Gemmatimonadia</taxon>
        <taxon>Gemmatimonadales</taxon>
        <taxon>Gemmatimonadaceae</taxon>
        <taxon>Gemmatimonas</taxon>
    </lineage>
</organism>
<dbReference type="InterPro" id="IPR008257">
    <property type="entry name" value="Pept_M19"/>
</dbReference>
<dbReference type="KEGG" id="ggr:HKW67_16645"/>
<reference evidence="1 2" key="1">
    <citation type="submission" date="2020-05" db="EMBL/GenBank/DDBJ databases">
        <title>Complete genome sequence of Gemmatimonas greenlandica TET16.</title>
        <authorList>
            <person name="Zeng Y."/>
        </authorList>
    </citation>
    <scope>NUCLEOTIDE SEQUENCE [LARGE SCALE GENOMIC DNA]</scope>
    <source>
        <strain evidence="1 2">TET16</strain>
    </source>
</reference>
<dbReference type="InterPro" id="IPR032466">
    <property type="entry name" value="Metal_Hydrolase"/>
</dbReference>
<name>A0A6M4IZE4_9BACT</name>
<dbReference type="EMBL" id="CP053085">
    <property type="protein sequence ID" value="QJR38272.1"/>
    <property type="molecule type" value="Genomic_DNA"/>
</dbReference>
<dbReference type="Gene3D" id="3.20.20.140">
    <property type="entry name" value="Metal-dependent hydrolases"/>
    <property type="match status" value="1"/>
</dbReference>
<keyword evidence="2" id="KW-1185">Reference proteome</keyword>
<evidence type="ECO:0000313" key="2">
    <source>
        <dbReference type="Proteomes" id="UP000500938"/>
    </source>
</evidence>